<dbReference type="Pfam" id="PF00975">
    <property type="entry name" value="Thioesterase"/>
    <property type="match status" value="1"/>
</dbReference>
<proteinExistence type="predicted"/>
<evidence type="ECO:0000313" key="3">
    <source>
        <dbReference type="Proteomes" id="UP000275385"/>
    </source>
</evidence>
<protein>
    <recommendedName>
        <fullName evidence="1">Thioesterase domain-containing protein</fullName>
    </recommendedName>
</protein>
<dbReference type="EMBL" id="QVQW01000065">
    <property type="protein sequence ID" value="RKU41920.1"/>
    <property type="molecule type" value="Genomic_DNA"/>
</dbReference>
<reference evidence="2 3" key="1">
    <citation type="submission" date="2018-08" db="EMBL/GenBank/DDBJ databases">
        <title>Draft genome of the lignicolous fungus Coniochaeta pulveracea.</title>
        <authorList>
            <person name="Borstlap C.J."/>
            <person name="De Witt R.N."/>
            <person name="Botha A."/>
            <person name="Volschenk H."/>
        </authorList>
    </citation>
    <scope>NUCLEOTIDE SEQUENCE [LARGE SCALE GENOMIC DNA]</scope>
    <source>
        <strain evidence="2 3">CAB683</strain>
    </source>
</reference>
<organism evidence="2 3">
    <name type="scientific">Coniochaeta pulveracea</name>
    <dbReference type="NCBI Taxonomy" id="177199"/>
    <lineage>
        <taxon>Eukaryota</taxon>
        <taxon>Fungi</taxon>
        <taxon>Dikarya</taxon>
        <taxon>Ascomycota</taxon>
        <taxon>Pezizomycotina</taxon>
        <taxon>Sordariomycetes</taxon>
        <taxon>Sordariomycetidae</taxon>
        <taxon>Coniochaetales</taxon>
        <taxon>Coniochaetaceae</taxon>
        <taxon>Coniochaeta</taxon>
    </lineage>
</organism>
<evidence type="ECO:0000259" key="1">
    <source>
        <dbReference type="Pfam" id="PF00975"/>
    </source>
</evidence>
<keyword evidence="3" id="KW-1185">Reference proteome</keyword>
<evidence type="ECO:0000313" key="2">
    <source>
        <dbReference type="EMBL" id="RKU41920.1"/>
    </source>
</evidence>
<dbReference type="InterPro" id="IPR001031">
    <property type="entry name" value="Thioesterase"/>
</dbReference>
<dbReference type="Gene3D" id="3.40.50.1820">
    <property type="entry name" value="alpha/beta hydrolase"/>
    <property type="match status" value="1"/>
</dbReference>
<name>A0A420Y2E3_9PEZI</name>
<dbReference type="OrthoDB" id="10253869at2759"/>
<comment type="caution">
    <text evidence="2">The sequence shown here is derived from an EMBL/GenBank/DDBJ whole genome shotgun (WGS) entry which is preliminary data.</text>
</comment>
<dbReference type="AlphaFoldDB" id="A0A420Y2E3"/>
<feature type="domain" description="Thioesterase" evidence="1">
    <location>
        <begin position="21"/>
        <end position="126"/>
    </location>
</feature>
<accession>A0A420Y2E3</accession>
<dbReference type="InterPro" id="IPR029058">
    <property type="entry name" value="AB_hydrolase_fold"/>
</dbReference>
<dbReference type="Proteomes" id="UP000275385">
    <property type="component" value="Unassembled WGS sequence"/>
</dbReference>
<sequence>MTSNPDYIQYAKPALQPPPTPLVLLHDGGGTTFSYHLLGPLGGRAVYGIHNPHFYHAEQVWTDGLPEMAWHYAQLVKKTIPKGDVILGGWSLGGCTSLEVAKVLARDDKLRVVGIIMIDSVYPRVHGEGVPKVAERMMNWSASTRQETKDAVLRCFDEAYRMVREWKLPVWDEAQARREEVTADGKPVTVVGLQPPPVWLLRARETVPVRYREDLIVEVIDIPGHHFNIFDDAHLDSMSAILRRVCQEVDSRAAATRHSQPGSPVQAEPTW</sequence>
<gene>
    <name evidence="2" type="ORF">DL546_001491</name>
</gene>
<dbReference type="STRING" id="177199.A0A420Y2E3"/>
<dbReference type="SUPFAM" id="SSF53474">
    <property type="entry name" value="alpha/beta-Hydrolases"/>
    <property type="match status" value="1"/>
</dbReference>